<dbReference type="GO" id="GO:0035591">
    <property type="term" value="F:signaling adaptor activity"/>
    <property type="evidence" value="ECO:0007669"/>
    <property type="project" value="TreeGrafter"/>
</dbReference>
<comment type="caution">
    <text evidence="9">The sequence shown here is derived from an EMBL/GenBank/DDBJ whole genome shotgun (WGS) entry which is preliminary data.</text>
</comment>
<evidence type="ECO:0000256" key="4">
    <source>
        <dbReference type="ARBA" id="ARBA00022588"/>
    </source>
</evidence>
<evidence type="ECO:0000256" key="3">
    <source>
        <dbReference type="ARBA" id="ARBA00022553"/>
    </source>
</evidence>
<dbReference type="EMBL" id="WNYA01000001">
    <property type="protein sequence ID" value="KAG8594227.1"/>
    <property type="molecule type" value="Genomic_DNA"/>
</dbReference>
<feature type="compositionally biased region" description="Polar residues" evidence="7">
    <location>
        <begin position="1"/>
        <end position="22"/>
    </location>
</feature>
<accession>A0AAV7DDT1</accession>
<feature type="region of interest" description="Disordered" evidence="7">
    <location>
        <begin position="1"/>
        <end position="24"/>
    </location>
</feature>
<evidence type="ECO:0000259" key="8">
    <source>
        <dbReference type="PROSITE" id="PS50104"/>
    </source>
</evidence>
<dbReference type="PROSITE" id="PS50104">
    <property type="entry name" value="TIR"/>
    <property type="match status" value="1"/>
</dbReference>
<evidence type="ECO:0000313" key="10">
    <source>
        <dbReference type="Proteomes" id="UP000824782"/>
    </source>
</evidence>
<evidence type="ECO:0000256" key="6">
    <source>
        <dbReference type="ARBA" id="ARBA00023198"/>
    </source>
</evidence>
<dbReference type="GO" id="GO:0035666">
    <property type="term" value="P:TRIF-dependent toll-like receptor signaling pathway"/>
    <property type="evidence" value="ECO:0007669"/>
    <property type="project" value="InterPro"/>
</dbReference>
<dbReference type="Proteomes" id="UP000824782">
    <property type="component" value="Unassembled WGS sequence"/>
</dbReference>
<protein>
    <recommendedName>
        <fullName evidence="8">TIR domain-containing protein</fullName>
    </recommendedName>
</protein>
<proteinExistence type="predicted"/>
<name>A0AAV7DDT1_ENGPU</name>
<comment type="subcellular location">
    <subcellularLocation>
        <location evidence="1">Cytoplasm</location>
    </subcellularLocation>
</comment>
<dbReference type="GO" id="GO:0006954">
    <property type="term" value="P:inflammatory response"/>
    <property type="evidence" value="ECO:0007669"/>
    <property type="project" value="UniProtKB-KW"/>
</dbReference>
<dbReference type="GO" id="GO:0045087">
    <property type="term" value="P:innate immune response"/>
    <property type="evidence" value="ECO:0007669"/>
    <property type="project" value="UniProtKB-KW"/>
</dbReference>
<keyword evidence="4" id="KW-0399">Innate immunity</keyword>
<feature type="region of interest" description="Disordered" evidence="7">
    <location>
        <begin position="118"/>
        <end position="169"/>
    </location>
</feature>
<organism evidence="9 10">
    <name type="scientific">Engystomops pustulosus</name>
    <name type="common">Tungara frog</name>
    <name type="synonym">Physalaemus pustulosus</name>
    <dbReference type="NCBI Taxonomy" id="76066"/>
    <lineage>
        <taxon>Eukaryota</taxon>
        <taxon>Metazoa</taxon>
        <taxon>Chordata</taxon>
        <taxon>Craniata</taxon>
        <taxon>Vertebrata</taxon>
        <taxon>Euteleostomi</taxon>
        <taxon>Amphibia</taxon>
        <taxon>Batrachia</taxon>
        <taxon>Anura</taxon>
        <taxon>Neobatrachia</taxon>
        <taxon>Hyloidea</taxon>
        <taxon>Leptodactylidae</taxon>
        <taxon>Leiuperinae</taxon>
        <taxon>Engystomops</taxon>
    </lineage>
</organism>
<keyword evidence="10" id="KW-1185">Reference proteome</keyword>
<dbReference type="InterPro" id="IPR000157">
    <property type="entry name" value="TIR_dom"/>
</dbReference>
<gene>
    <name evidence="9" type="ORF">GDO81_001128</name>
</gene>
<evidence type="ECO:0000313" key="9">
    <source>
        <dbReference type="EMBL" id="KAG8594227.1"/>
    </source>
</evidence>
<keyword evidence="3" id="KW-0597">Phosphoprotein</keyword>
<dbReference type="InterPro" id="IPR046946">
    <property type="entry name" value="TCAM1/2"/>
</dbReference>
<feature type="compositionally biased region" description="Polar residues" evidence="7">
    <location>
        <begin position="137"/>
        <end position="169"/>
    </location>
</feature>
<dbReference type="GO" id="GO:0005768">
    <property type="term" value="C:endosome"/>
    <property type="evidence" value="ECO:0007669"/>
    <property type="project" value="TreeGrafter"/>
</dbReference>
<evidence type="ECO:0000256" key="1">
    <source>
        <dbReference type="ARBA" id="ARBA00004496"/>
    </source>
</evidence>
<dbReference type="GO" id="GO:0043123">
    <property type="term" value="P:positive regulation of canonical NF-kappaB signal transduction"/>
    <property type="evidence" value="ECO:0007669"/>
    <property type="project" value="TreeGrafter"/>
</dbReference>
<sequence length="429" mass="47227">MLKNNLTSDTDNEPQTLRSDLASNGIPVCRPYHPSSLSLASNPLQISQSPTIGFLREERKSQYKVSGMNDDRQDEISTCGSIPMQESNPFNSANQNESASSISAETMTMEKEMLVSNKNTDEEVEKQEHKLPPKENFSVSPSNLSTGLFHDTSINTSPHAENSDSSTPFSNEAFSPSIKCVASSPTVLPPDLLSSLKFFSFVILHVPEDQEEADRVCGVLNSLEIGEGTTFCEGFETAGVSPLKCLEDAVENSAYIVLLLTTGFLSIWGEFQTNTVLMNSIDDKNKSGTVIPFIPKIKVPIGKIPMGLKSLIPLNEKCRLFEKQALKTFKPDFIKRQKDLWTREQALRWLKGKLEDAKDLSSSALKIQQYLAMDMSALLSNLTLLSQQILAGNGPVIQINNASNVQIGNQNLMNVQQTTNVPQMPGEFS</sequence>
<feature type="domain" description="TIR" evidence="8">
    <location>
        <begin position="197"/>
        <end position="354"/>
    </location>
</feature>
<keyword evidence="2" id="KW-0963">Cytoplasm</keyword>
<dbReference type="GO" id="GO:0032481">
    <property type="term" value="P:positive regulation of type I interferon production"/>
    <property type="evidence" value="ECO:0007669"/>
    <property type="project" value="TreeGrafter"/>
</dbReference>
<reference evidence="9" key="1">
    <citation type="thesis" date="2020" institute="ProQuest LLC" country="789 East Eisenhower Parkway, Ann Arbor, MI, USA">
        <title>Comparative Genomics and Chromosome Evolution.</title>
        <authorList>
            <person name="Mudd A.B."/>
        </authorList>
    </citation>
    <scope>NUCLEOTIDE SEQUENCE</scope>
    <source>
        <strain evidence="9">237g6f4</strain>
        <tissue evidence="9">Blood</tissue>
    </source>
</reference>
<keyword evidence="6" id="KW-0395">Inflammatory response</keyword>
<dbReference type="Gene3D" id="3.40.50.10140">
    <property type="entry name" value="Toll/interleukin-1 receptor homology (TIR) domain"/>
    <property type="match status" value="1"/>
</dbReference>
<evidence type="ECO:0000256" key="2">
    <source>
        <dbReference type="ARBA" id="ARBA00022490"/>
    </source>
</evidence>
<dbReference type="PANTHER" id="PTHR47230:SF1">
    <property type="entry name" value="TIR DOMAIN-CONTAINING ADAPTER MOLECULE 1"/>
    <property type="match status" value="1"/>
</dbReference>
<keyword evidence="5" id="KW-0391">Immunity</keyword>
<evidence type="ECO:0000256" key="5">
    <source>
        <dbReference type="ARBA" id="ARBA00022859"/>
    </source>
</evidence>
<dbReference type="AlphaFoldDB" id="A0AAV7DDT1"/>
<dbReference type="PANTHER" id="PTHR47230">
    <property type="entry name" value="TIR DOMAIN-CONTAINING ADAPTER MOLECULE 1"/>
    <property type="match status" value="1"/>
</dbReference>
<dbReference type="InterPro" id="IPR035897">
    <property type="entry name" value="Toll_tir_struct_dom_sf"/>
</dbReference>
<evidence type="ECO:0000256" key="7">
    <source>
        <dbReference type="SAM" id="MobiDB-lite"/>
    </source>
</evidence>